<dbReference type="GO" id="GO:0003723">
    <property type="term" value="F:RNA binding"/>
    <property type="evidence" value="ECO:0007669"/>
    <property type="project" value="UniProtKB-KW"/>
</dbReference>
<protein>
    <submittedName>
        <fullName evidence="3">KH domain RNA binding protein YlqC</fullName>
    </submittedName>
</protein>
<accession>A0A160VEQ6</accession>
<dbReference type="EMBL" id="FAXC01000039">
    <property type="protein sequence ID" value="CUV08289.1"/>
    <property type="molecule type" value="Genomic_DNA"/>
</dbReference>
<dbReference type="Pfam" id="PF13083">
    <property type="entry name" value="KH_KhpA-B"/>
    <property type="match status" value="1"/>
</dbReference>
<proteinExistence type="inferred from homology"/>
<name>A0A160VEQ6_9ZZZZ</name>
<evidence type="ECO:0000256" key="2">
    <source>
        <dbReference type="ARBA" id="ARBA00022884"/>
    </source>
</evidence>
<dbReference type="InterPro" id="IPR015946">
    <property type="entry name" value="KH_dom-like_a/b"/>
</dbReference>
<gene>
    <name evidence="3" type="ORF">MGWOODY_Mmi350</name>
</gene>
<reference evidence="3" key="1">
    <citation type="submission" date="2015-10" db="EMBL/GenBank/DDBJ databases">
        <authorList>
            <person name="Gilbert D.G."/>
        </authorList>
    </citation>
    <scope>NUCLEOTIDE SEQUENCE</scope>
</reference>
<dbReference type="AlphaFoldDB" id="A0A160VEQ6"/>
<sequence>MKEFIETMVKQLVDKPDEVEVKTVESDQSIIFELTVGDGDYGKVIGKRGRNISAIRTLLFAVNAKEGGKRARLEVIDTIEK</sequence>
<dbReference type="PANTHER" id="PTHR34654">
    <property type="entry name" value="UPF0109 PROTEIN SCO5592"/>
    <property type="match status" value="1"/>
</dbReference>
<keyword evidence="1" id="KW-0963">Cytoplasm</keyword>
<dbReference type="CDD" id="cd22533">
    <property type="entry name" value="KH-II_YlqC-like"/>
    <property type="match status" value="1"/>
</dbReference>
<dbReference type="InterPro" id="IPR020627">
    <property type="entry name" value="KhpA"/>
</dbReference>
<dbReference type="NCBIfam" id="NF002201">
    <property type="entry name" value="PRK01064.1"/>
    <property type="match status" value="1"/>
</dbReference>
<dbReference type="InterPro" id="IPR009019">
    <property type="entry name" value="KH_sf_prok-type"/>
</dbReference>
<keyword evidence="2" id="KW-0694">RNA-binding</keyword>
<dbReference type="Gene3D" id="3.30.300.20">
    <property type="match status" value="1"/>
</dbReference>
<dbReference type="HAMAP" id="MF_00088">
    <property type="entry name" value="KhpA"/>
    <property type="match status" value="1"/>
</dbReference>
<dbReference type="PANTHER" id="PTHR34654:SF1">
    <property type="entry name" value="RNA-BINDING PROTEIN KHPA"/>
    <property type="match status" value="1"/>
</dbReference>
<organism evidence="3">
    <name type="scientific">hydrothermal vent metagenome</name>
    <dbReference type="NCBI Taxonomy" id="652676"/>
    <lineage>
        <taxon>unclassified sequences</taxon>
        <taxon>metagenomes</taxon>
        <taxon>ecological metagenomes</taxon>
    </lineage>
</organism>
<evidence type="ECO:0000313" key="3">
    <source>
        <dbReference type="EMBL" id="CUV08289.1"/>
    </source>
</evidence>
<evidence type="ECO:0000256" key="1">
    <source>
        <dbReference type="ARBA" id="ARBA00022490"/>
    </source>
</evidence>
<dbReference type="SUPFAM" id="SSF54814">
    <property type="entry name" value="Prokaryotic type KH domain (KH-domain type II)"/>
    <property type="match status" value="1"/>
</dbReference>